<protein>
    <recommendedName>
        <fullName evidence="4">NR LBD domain-containing protein</fullName>
    </recommendedName>
</protein>
<organism evidence="6">
    <name type="scientific">Caenorhabditis brenneri</name>
    <name type="common">Nematode worm</name>
    <dbReference type="NCBI Taxonomy" id="135651"/>
    <lineage>
        <taxon>Eukaryota</taxon>
        <taxon>Metazoa</taxon>
        <taxon>Ecdysozoa</taxon>
        <taxon>Nematoda</taxon>
        <taxon>Chromadorea</taxon>
        <taxon>Rhabditida</taxon>
        <taxon>Rhabditina</taxon>
        <taxon>Rhabditomorpha</taxon>
        <taxon>Rhabditoidea</taxon>
        <taxon>Rhabditidae</taxon>
        <taxon>Peloderinae</taxon>
        <taxon>Caenorhabditis</taxon>
    </lineage>
</organism>
<evidence type="ECO:0000259" key="4">
    <source>
        <dbReference type="PROSITE" id="PS51843"/>
    </source>
</evidence>
<keyword evidence="6" id="KW-1185">Reference proteome</keyword>
<dbReference type="EMBL" id="GL379787">
    <property type="protein sequence ID" value="EGT30862.1"/>
    <property type="molecule type" value="Genomic_DNA"/>
</dbReference>
<keyword evidence="3" id="KW-0675">Receptor</keyword>
<dbReference type="PROSITE" id="PS51843">
    <property type="entry name" value="NR_LBD"/>
    <property type="match status" value="1"/>
</dbReference>
<feature type="domain" description="NR LBD" evidence="4">
    <location>
        <begin position="1"/>
        <end position="257"/>
    </location>
</feature>
<dbReference type="OMA" id="TIWHIWR"/>
<evidence type="ECO:0000256" key="1">
    <source>
        <dbReference type="ARBA" id="ARBA00023015"/>
    </source>
</evidence>
<dbReference type="Pfam" id="PF00104">
    <property type="entry name" value="Hormone_recep"/>
    <property type="match status" value="1"/>
</dbReference>
<evidence type="ECO:0000256" key="2">
    <source>
        <dbReference type="ARBA" id="ARBA00023163"/>
    </source>
</evidence>
<evidence type="ECO:0000256" key="3">
    <source>
        <dbReference type="ARBA" id="ARBA00023170"/>
    </source>
</evidence>
<dbReference type="STRING" id="135651.G0M9J7"/>
<accession>G0M9J7</accession>
<gene>
    <name evidence="5" type="ORF">CAEBREN_01637</name>
</gene>
<dbReference type="InterPro" id="IPR051152">
    <property type="entry name" value="C.elegans_Orphan_NR"/>
</dbReference>
<keyword evidence="2" id="KW-0804">Transcription</keyword>
<dbReference type="eggNOG" id="KOG3575">
    <property type="taxonomic scope" value="Eukaryota"/>
</dbReference>
<sequence>MSPTISYFVGRPEFLLFCDPSLASQPEKSPTKVVINVESLIFEASRILEQGCYTPVKAQNQLKKLNLGFKYLRFSETGKTKVYDKIGKEEFLDLIEFNYLAASKWIMHFDEFRKLEKSVQITLTQTIWHIWRKLHKYMLSQNMYDNAIINSIMKLDPSDIELTYMFAQLCFEYAGKRYPGEIQKITDHFQQILSNDLHDYYINDQKRERYFYRLNELMKVNNLIQRSIWESRPHRELGRVFNVLKIEFSHPEMFEDSGFS</sequence>
<dbReference type="SMART" id="SM00430">
    <property type="entry name" value="HOLI"/>
    <property type="match status" value="1"/>
</dbReference>
<dbReference type="Proteomes" id="UP000008068">
    <property type="component" value="Unassembled WGS sequence"/>
</dbReference>
<dbReference type="PANTHER" id="PTHR45680:SF34">
    <property type="entry name" value="NR LBD DOMAIN-CONTAINING PROTEIN-RELATED"/>
    <property type="match status" value="1"/>
</dbReference>
<dbReference type="AlphaFoldDB" id="G0M9J7"/>
<dbReference type="InterPro" id="IPR000536">
    <property type="entry name" value="Nucl_hrmn_rcpt_lig-bd"/>
</dbReference>
<dbReference type="InterPro" id="IPR035500">
    <property type="entry name" value="NHR-like_dom_sf"/>
</dbReference>
<reference evidence="6" key="1">
    <citation type="submission" date="2011-07" db="EMBL/GenBank/DDBJ databases">
        <authorList>
            <consortium name="Caenorhabditis brenneri Sequencing and Analysis Consortium"/>
            <person name="Wilson R.K."/>
        </authorList>
    </citation>
    <scope>NUCLEOTIDE SEQUENCE [LARGE SCALE GENOMIC DNA]</scope>
    <source>
        <strain evidence="6">PB2801</strain>
    </source>
</reference>
<proteinExistence type="predicted"/>
<keyword evidence="1" id="KW-0805">Transcription regulation</keyword>
<evidence type="ECO:0000313" key="5">
    <source>
        <dbReference type="EMBL" id="EGT30862.1"/>
    </source>
</evidence>
<dbReference type="SUPFAM" id="SSF48508">
    <property type="entry name" value="Nuclear receptor ligand-binding domain"/>
    <property type="match status" value="1"/>
</dbReference>
<dbReference type="InParanoid" id="G0M9J7"/>
<evidence type="ECO:0000313" key="6">
    <source>
        <dbReference type="Proteomes" id="UP000008068"/>
    </source>
</evidence>
<dbReference type="PANTHER" id="PTHR45680">
    <property type="entry name" value="NUCLEAR HORMONE RECEPTOR FAMILY"/>
    <property type="match status" value="1"/>
</dbReference>
<name>G0M9J7_CAEBE</name>
<dbReference type="HOGENOM" id="CLU_007368_7_1_1"/>